<reference evidence="4" key="2">
    <citation type="submission" date="2025-08" db="UniProtKB">
        <authorList>
            <consortium name="Ensembl"/>
        </authorList>
    </citation>
    <scope>IDENTIFICATION</scope>
</reference>
<keyword evidence="2" id="KW-0732">Signal</keyword>
<reference evidence="4 5" key="1">
    <citation type="submission" date="2020-10" db="EMBL/GenBank/DDBJ databases">
        <title>Pygocentrus nattereri (red-bellied piranha) genome, fPygNat1, primary haplotype.</title>
        <authorList>
            <person name="Myers G."/>
            <person name="Meyer A."/>
            <person name="Karagic N."/>
            <person name="Pippel M."/>
            <person name="Winkler S."/>
            <person name="Tracey A."/>
            <person name="Wood J."/>
            <person name="Formenti G."/>
            <person name="Howe K."/>
            <person name="Fedrigo O."/>
            <person name="Jarvis E.D."/>
        </authorList>
    </citation>
    <scope>NUCLEOTIDE SEQUENCE [LARGE SCALE GENOMIC DNA]</scope>
</reference>
<dbReference type="Pfam" id="PF07686">
    <property type="entry name" value="V-set"/>
    <property type="match status" value="1"/>
</dbReference>
<dbReference type="OrthoDB" id="9422899at2759"/>
<dbReference type="Gene3D" id="2.60.40.10">
    <property type="entry name" value="Immunoglobulins"/>
    <property type="match status" value="1"/>
</dbReference>
<gene>
    <name evidence="4" type="primary">CD83</name>
</gene>
<dbReference type="InterPro" id="IPR013106">
    <property type="entry name" value="Ig_V-set"/>
</dbReference>
<evidence type="ECO:0000256" key="1">
    <source>
        <dbReference type="SAM" id="Phobius"/>
    </source>
</evidence>
<feature type="chain" id="PRO_5017298642" description="Ig-like domain-containing protein" evidence="2">
    <location>
        <begin position="24"/>
        <end position="218"/>
    </location>
</feature>
<dbReference type="PROSITE" id="PS50835">
    <property type="entry name" value="IG_LIKE"/>
    <property type="match status" value="1"/>
</dbReference>
<proteinExistence type="predicted"/>
<accession>A0A3B4D101</accession>
<dbReference type="SUPFAM" id="SSF48726">
    <property type="entry name" value="Immunoglobulin"/>
    <property type="match status" value="1"/>
</dbReference>
<feature type="signal peptide" evidence="2">
    <location>
        <begin position="1"/>
        <end position="23"/>
    </location>
</feature>
<dbReference type="Ensembl" id="ENSPNAT00000025057.2">
    <property type="protein sequence ID" value="ENSPNAP00000016529.1"/>
    <property type="gene ID" value="ENSPNAG00000022687.2"/>
</dbReference>
<reference evidence="4" key="3">
    <citation type="submission" date="2025-09" db="UniProtKB">
        <authorList>
            <consortium name="Ensembl"/>
        </authorList>
    </citation>
    <scope>IDENTIFICATION</scope>
</reference>
<dbReference type="InterPro" id="IPR013783">
    <property type="entry name" value="Ig-like_fold"/>
</dbReference>
<evidence type="ECO:0000256" key="2">
    <source>
        <dbReference type="SAM" id="SignalP"/>
    </source>
</evidence>
<dbReference type="CTD" id="9308"/>
<dbReference type="GeneTree" id="ENSGT00510000051337"/>
<dbReference type="GeneID" id="108437339"/>
<keyword evidence="1" id="KW-1133">Transmembrane helix</keyword>
<keyword evidence="1" id="KW-0472">Membrane</keyword>
<dbReference type="AlphaFoldDB" id="A0A3B4D101"/>
<dbReference type="OMA" id="GTTRWYK"/>
<organism evidence="4 5">
    <name type="scientific">Pygocentrus nattereri</name>
    <name type="common">Red-bellied piranha</name>
    <dbReference type="NCBI Taxonomy" id="42514"/>
    <lineage>
        <taxon>Eukaryota</taxon>
        <taxon>Metazoa</taxon>
        <taxon>Chordata</taxon>
        <taxon>Craniata</taxon>
        <taxon>Vertebrata</taxon>
        <taxon>Euteleostomi</taxon>
        <taxon>Actinopterygii</taxon>
        <taxon>Neopterygii</taxon>
        <taxon>Teleostei</taxon>
        <taxon>Ostariophysi</taxon>
        <taxon>Characiformes</taxon>
        <taxon>Characoidei</taxon>
        <taxon>Pygocentrus</taxon>
    </lineage>
</organism>
<dbReference type="SMART" id="SM00409">
    <property type="entry name" value="IG"/>
    <property type="match status" value="1"/>
</dbReference>
<sequence length="218" mass="24446">MHYTGVLSLFLLSLAVREHSASGEHEALSVCGGDAVLRCLAATEPGVRYQSVIWYKVSEAPSHKLTGLVLKRLTQNNGTIQRYRGLMREVELLEGSQSLLLPNVTVEDAGTYLCFLSAPLGHQNQQREIHLRVYEQPKDDAGKYEESDTFYLVLAITLLIAALLMFYVSYICLRNTLISHKDKFSKDARLKTTQKMKHLIVSLESKGVVSKISAQEYV</sequence>
<dbReference type="Proteomes" id="UP001501920">
    <property type="component" value="Chromosome 3"/>
</dbReference>
<dbReference type="InterPro" id="IPR036179">
    <property type="entry name" value="Ig-like_dom_sf"/>
</dbReference>
<name>A0A3B4D101_PYGNA</name>
<feature type="transmembrane region" description="Helical" evidence="1">
    <location>
        <begin position="150"/>
        <end position="173"/>
    </location>
</feature>
<dbReference type="InterPro" id="IPR003599">
    <property type="entry name" value="Ig_sub"/>
</dbReference>
<keyword evidence="5" id="KW-1185">Reference proteome</keyword>
<dbReference type="InterPro" id="IPR007110">
    <property type="entry name" value="Ig-like_dom"/>
</dbReference>
<dbReference type="PANTHER" id="PTHR15193:SF1">
    <property type="entry name" value="CD83 ANTIGEN"/>
    <property type="match status" value="1"/>
</dbReference>
<evidence type="ECO:0000259" key="3">
    <source>
        <dbReference type="PROSITE" id="PS50835"/>
    </source>
</evidence>
<dbReference type="STRING" id="42514.ENSPNAP00000016529"/>
<keyword evidence="1" id="KW-0812">Transmembrane</keyword>
<dbReference type="RefSeq" id="XP_017569865.1">
    <property type="nucleotide sequence ID" value="XM_017714376.2"/>
</dbReference>
<dbReference type="PANTHER" id="PTHR15193">
    <property type="entry name" value="CD83 ANTIGEN"/>
    <property type="match status" value="1"/>
</dbReference>
<evidence type="ECO:0000313" key="4">
    <source>
        <dbReference type="Ensembl" id="ENSPNAP00000016529.1"/>
    </source>
</evidence>
<feature type="domain" description="Ig-like" evidence="3">
    <location>
        <begin position="32"/>
        <end position="130"/>
    </location>
</feature>
<protein>
    <recommendedName>
        <fullName evidence="3">Ig-like domain-containing protein</fullName>
    </recommendedName>
</protein>
<evidence type="ECO:0000313" key="5">
    <source>
        <dbReference type="Proteomes" id="UP001501920"/>
    </source>
</evidence>